<sequence>MLLVQIRKKPIRVFILLSSTETYATPDNFHLLSIDVNANKTVIVHTNYGDAEGYETELAQIFYDIPYAQPPVNTLRTYAEYVTSGVPVGEQLNYSYTDISCFRAASYQQIVAAQKYWVPVINNLIVHGQTVDTIQNVSFPLKPLIMGTLTEETVLDIYEGWHKPVYSTQYTEIIVATFNRYALKVLERFPPEGTGDQRLLLASVGASYTYVFGYSLDFDGWDNLTFCNGHVCHGSELPYVFESSWVNFTDAGRQLATNIVTYWTYFGKTHDPNQPVMPSLFWPKSLINSEQ</sequence>
<dbReference type="SUPFAM" id="SSF53474">
    <property type="entry name" value="alpha/beta-Hydrolases"/>
    <property type="match status" value="2"/>
</dbReference>
<evidence type="ECO:0000313" key="2">
    <source>
        <dbReference type="EMBL" id="CAF2076274.1"/>
    </source>
</evidence>
<dbReference type="Proteomes" id="UP000663824">
    <property type="component" value="Unassembled WGS sequence"/>
</dbReference>
<evidence type="ECO:0000259" key="1">
    <source>
        <dbReference type="Pfam" id="PF00135"/>
    </source>
</evidence>
<comment type="caution">
    <text evidence="2">The sequence shown here is derived from an EMBL/GenBank/DDBJ whole genome shotgun (WGS) entry which is preliminary data.</text>
</comment>
<gene>
    <name evidence="2" type="ORF">MBJ925_LOCUS17628</name>
</gene>
<feature type="domain" description="Carboxylesterase type B" evidence="1">
    <location>
        <begin position="207"/>
        <end position="283"/>
    </location>
</feature>
<dbReference type="EMBL" id="CAJNRE010008825">
    <property type="protein sequence ID" value="CAF2076274.1"/>
    <property type="molecule type" value="Genomic_DNA"/>
</dbReference>
<dbReference type="AlphaFoldDB" id="A0A816RQQ6"/>
<dbReference type="PANTHER" id="PTHR45570:SF1">
    <property type="entry name" value="CARBOXYLIC ESTER HYDROLASE"/>
    <property type="match status" value="1"/>
</dbReference>
<dbReference type="InterPro" id="IPR029058">
    <property type="entry name" value="AB_hydrolase_fold"/>
</dbReference>
<dbReference type="InterPro" id="IPR002018">
    <property type="entry name" value="CarbesteraseB"/>
</dbReference>
<accession>A0A816RQQ6</accession>
<proteinExistence type="predicted"/>
<protein>
    <recommendedName>
        <fullName evidence="1">Carboxylesterase type B domain-containing protein</fullName>
    </recommendedName>
</protein>
<evidence type="ECO:0000313" key="3">
    <source>
        <dbReference type="Proteomes" id="UP000663824"/>
    </source>
</evidence>
<dbReference type="Pfam" id="PF00135">
    <property type="entry name" value="COesterase"/>
    <property type="match status" value="1"/>
</dbReference>
<reference evidence="2" key="1">
    <citation type="submission" date="2021-02" db="EMBL/GenBank/DDBJ databases">
        <authorList>
            <person name="Nowell W R."/>
        </authorList>
    </citation>
    <scope>NUCLEOTIDE SEQUENCE</scope>
</reference>
<dbReference type="Gene3D" id="3.40.50.1820">
    <property type="entry name" value="alpha/beta hydrolase"/>
    <property type="match status" value="2"/>
</dbReference>
<dbReference type="PANTHER" id="PTHR45570">
    <property type="entry name" value="CARBOXYLIC ESTER HYDROLASE"/>
    <property type="match status" value="1"/>
</dbReference>
<name>A0A816RQQ6_9BILA</name>
<organism evidence="2 3">
    <name type="scientific">Rotaria magnacalcarata</name>
    <dbReference type="NCBI Taxonomy" id="392030"/>
    <lineage>
        <taxon>Eukaryota</taxon>
        <taxon>Metazoa</taxon>
        <taxon>Spiralia</taxon>
        <taxon>Gnathifera</taxon>
        <taxon>Rotifera</taxon>
        <taxon>Eurotatoria</taxon>
        <taxon>Bdelloidea</taxon>
        <taxon>Philodinida</taxon>
        <taxon>Philodinidae</taxon>
        <taxon>Rotaria</taxon>
    </lineage>
</organism>